<evidence type="ECO:0000313" key="3">
    <source>
        <dbReference type="Proteomes" id="UP000596660"/>
    </source>
</evidence>
<name>A0A803KXB0_CHEQI</name>
<organism evidence="2 3">
    <name type="scientific">Chenopodium quinoa</name>
    <name type="common">Quinoa</name>
    <dbReference type="NCBI Taxonomy" id="63459"/>
    <lineage>
        <taxon>Eukaryota</taxon>
        <taxon>Viridiplantae</taxon>
        <taxon>Streptophyta</taxon>
        <taxon>Embryophyta</taxon>
        <taxon>Tracheophyta</taxon>
        <taxon>Spermatophyta</taxon>
        <taxon>Magnoliopsida</taxon>
        <taxon>eudicotyledons</taxon>
        <taxon>Gunneridae</taxon>
        <taxon>Pentapetalae</taxon>
        <taxon>Caryophyllales</taxon>
        <taxon>Chenopodiaceae</taxon>
        <taxon>Chenopodioideae</taxon>
        <taxon>Atripliceae</taxon>
        <taxon>Chenopodium</taxon>
    </lineage>
</organism>
<dbReference type="KEGG" id="cqi:110682088"/>
<feature type="region of interest" description="Disordered" evidence="1">
    <location>
        <begin position="1"/>
        <end position="23"/>
    </location>
</feature>
<keyword evidence="3" id="KW-1185">Reference proteome</keyword>
<dbReference type="EnsemblPlants" id="AUR62003668-RA">
    <property type="protein sequence ID" value="AUR62003668-RA:cds"/>
    <property type="gene ID" value="AUR62003668"/>
</dbReference>
<protein>
    <recommendedName>
        <fullName evidence="4">Protein SKIP34</fullName>
    </recommendedName>
</protein>
<feature type="compositionally biased region" description="Basic and acidic residues" evidence="1">
    <location>
        <begin position="1"/>
        <end position="16"/>
    </location>
</feature>
<dbReference type="Gramene" id="AUR62003668-RA">
    <property type="protein sequence ID" value="AUR62003668-RA:cds"/>
    <property type="gene ID" value="AUR62003668"/>
</dbReference>
<reference evidence="2" key="2">
    <citation type="submission" date="2021-03" db="UniProtKB">
        <authorList>
            <consortium name="EnsemblPlants"/>
        </authorList>
    </citation>
    <scope>IDENTIFICATION</scope>
</reference>
<sequence length="101" mass="11839">MCYNHEEEWRREKDNHTPPQSTAAAVARSVALLEDLRARAAETEFRLQQARAREAALTRQLHETKRFVLVMEIIESYLQRRFLQQQQLLARLLSPVSVPPQ</sequence>
<proteinExistence type="predicted"/>
<dbReference type="AlphaFoldDB" id="A0A803KXB0"/>
<dbReference type="SMR" id="A0A803KXB0"/>
<evidence type="ECO:0000313" key="2">
    <source>
        <dbReference type="EnsemblPlants" id="AUR62003668-RA:cds"/>
    </source>
</evidence>
<gene>
    <name evidence="2" type="primary">LOC110695334</name>
</gene>
<dbReference type="Proteomes" id="UP000596660">
    <property type="component" value="Unplaced"/>
</dbReference>
<dbReference type="OMA" id="MEIMETF"/>
<accession>A0A803KXB0</accession>
<reference evidence="2" key="1">
    <citation type="journal article" date="2017" name="Nature">
        <title>The genome of Chenopodium quinoa.</title>
        <authorList>
            <person name="Jarvis D.E."/>
            <person name="Ho Y.S."/>
            <person name="Lightfoot D.J."/>
            <person name="Schmoeckel S.M."/>
            <person name="Li B."/>
            <person name="Borm T.J.A."/>
            <person name="Ohyanagi H."/>
            <person name="Mineta K."/>
            <person name="Michell C.T."/>
            <person name="Saber N."/>
            <person name="Kharbatia N.M."/>
            <person name="Rupper R.R."/>
            <person name="Sharp A.R."/>
            <person name="Dally N."/>
            <person name="Boughton B.A."/>
            <person name="Woo Y.H."/>
            <person name="Gao G."/>
            <person name="Schijlen E.G.W.M."/>
            <person name="Guo X."/>
            <person name="Momin A.A."/>
            <person name="Negrao S."/>
            <person name="Al-Babili S."/>
            <person name="Gehring C."/>
            <person name="Roessner U."/>
            <person name="Jung C."/>
            <person name="Murphy K."/>
            <person name="Arold S.T."/>
            <person name="Gojobori T."/>
            <person name="van der Linden C.G."/>
            <person name="van Loo E.N."/>
            <person name="Jellen E.N."/>
            <person name="Maughan P.J."/>
            <person name="Tester M."/>
        </authorList>
    </citation>
    <scope>NUCLEOTIDE SEQUENCE [LARGE SCALE GENOMIC DNA]</scope>
    <source>
        <strain evidence="2">cv. PI 614886</strain>
    </source>
</reference>
<evidence type="ECO:0008006" key="4">
    <source>
        <dbReference type="Google" id="ProtNLM"/>
    </source>
</evidence>
<evidence type="ECO:0000256" key="1">
    <source>
        <dbReference type="SAM" id="MobiDB-lite"/>
    </source>
</evidence>